<keyword evidence="2" id="KW-1185">Reference proteome</keyword>
<accession>F6HW82</accession>
<dbReference type="InParanoid" id="F6HW82"/>
<sequence length="111" mass="12176">MELQKLPLGSFILKNHQTDRSMPTMYIVLIHQSSHSEAKDTLCCNKCGRNGSPGQRTSDCHPEWHVLVLVLPSLQGDESGKPCLQRDESGKKRAVVVSFVNPTVFTGGTAV</sequence>
<organism evidence="1 2">
    <name type="scientific">Vitis vinifera</name>
    <name type="common">Grape</name>
    <dbReference type="NCBI Taxonomy" id="29760"/>
    <lineage>
        <taxon>Eukaryota</taxon>
        <taxon>Viridiplantae</taxon>
        <taxon>Streptophyta</taxon>
        <taxon>Embryophyta</taxon>
        <taxon>Tracheophyta</taxon>
        <taxon>Spermatophyta</taxon>
        <taxon>Magnoliopsida</taxon>
        <taxon>eudicotyledons</taxon>
        <taxon>Gunneridae</taxon>
        <taxon>Pentapetalae</taxon>
        <taxon>rosids</taxon>
        <taxon>Vitales</taxon>
        <taxon>Vitaceae</taxon>
        <taxon>Viteae</taxon>
        <taxon>Vitis</taxon>
    </lineage>
</organism>
<name>F6HW82_VITVI</name>
<gene>
    <name evidence="1" type="ordered locus">VIT_18s0166g00100</name>
</gene>
<proteinExistence type="predicted"/>
<reference evidence="2" key="1">
    <citation type="journal article" date="2007" name="Nature">
        <title>The grapevine genome sequence suggests ancestral hexaploidization in major angiosperm phyla.</title>
        <authorList>
            <consortium name="The French-Italian Public Consortium for Grapevine Genome Characterization."/>
            <person name="Jaillon O."/>
            <person name="Aury J.-M."/>
            <person name="Noel B."/>
            <person name="Policriti A."/>
            <person name="Clepet C."/>
            <person name="Casagrande A."/>
            <person name="Choisne N."/>
            <person name="Aubourg S."/>
            <person name="Vitulo N."/>
            <person name="Jubin C."/>
            <person name="Vezzi A."/>
            <person name="Legeai F."/>
            <person name="Hugueney P."/>
            <person name="Dasilva C."/>
            <person name="Horner D."/>
            <person name="Mica E."/>
            <person name="Jublot D."/>
            <person name="Poulain J."/>
            <person name="Bruyere C."/>
            <person name="Billault A."/>
            <person name="Segurens B."/>
            <person name="Gouyvenoux M."/>
            <person name="Ugarte E."/>
            <person name="Cattonaro F."/>
            <person name="Anthouard V."/>
            <person name="Vico V."/>
            <person name="Del Fabbro C."/>
            <person name="Alaux M."/>
            <person name="Di Gaspero G."/>
            <person name="Dumas V."/>
            <person name="Felice N."/>
            <person name="Paillard S."/>
            <person name="Juman I."/>
            <person name="Moroldo M."/>
            <person name="Scalabrin S."/>
            <person name="Canaguier A."/>
            <person name="Le Clainche I."/>
            <person name="Malacrida G."/>
            <person name="Durand E."/>
            <person name="Pesole G."/>
            <person name="Laucou V."/>
            <person name="Chatelet P."/>
            <person name="Merdinoglu D."/>
            <person name="Delledonne M."/>
            <person name="Pezzotti M."/>
            <person name="Lecharny A."/>
            <person name="Scarpelli C."/>
            <person name="Artiguenave F."/>
            <person name="Pe M.E."/>
            <person name="Valle G."/>
            <person name="Morgante M."/>
            <person name="Caboche M."/>
            <person name="Adam-Blondon A.-F."/>
            <person name="Weissenbach J."/>
            <person name="Quetier F."/>
            <person name="Wincker P."/>
        </authorList>
    </citation>
    <scope>NUCLEOTIDE SEQUENCE [LARGE SCALE GENOMIC DNA]</scope>
    <source>
        <strain evidence="2">cv. Pinot noir / PN40024</strain>
    </source>
</reference>
<dbReference type="AlphaFoldDB" id="F6HW82"/>
<dbReference type="Proteomes" id="UP000009183">
    <property type="component" value="Chromosome 18"/>
</dbReference>
<evidence type="ECO:0000313" key="2">
    <source>
        <dbReference type="Proteomes" id="UP000009183"/>
    </source>
</evidence>
<dbReference type="HOGENOM" id="CLU_2163039_0_0_1"/>
<protein>
    <submittedName>
        <fullName evidence="1">Uncharacterized protein</fullName>
    </submittedName>
</protein>
<dbReference type="PaxDb" id="29760-VIT_18s0166g00100.t01"/>
<evidence type="ECO:0000313" key="1">
    <source>
        <dbReference type="EMBL" id="CCB58946.1"/>
    </source>
</evidence>
<dbReference type="EMBL" id="FN596264">
    <property type="protein sequence ID" value="CCB58946.1"/>
    <property type="molecule type" value="Genomic_DNA"/>
</dbReference>